<evidence type="ECO:0000256" key="1">
    <source>
        <dbReference type="SAM" id="MobiDB-lite"/>
    </source>
</evidence>
<sequence>MEAFGLPAEVGAVLVSIGGYTDAAIGEHEALALAFLMGLGHIRFCAFNNATVRAWWGHGYRVVKQDRDIILDERAETFDALNPACIPYLYRRCNVPITEFFAIPLPLADDDDVEEVGLRPLAPSASSLTSYKDTDYQTFDERDVRGLLGLGVQALSQKLKVDPAFAAWGSAGVMRGWDGYVDLCRDALDSHEVSPVLQIVYPVYGERTDVDKHGAVGSGASREGTDTADSSQF</sequence>
<organism evidence="2">
    <name type="scientific">viral metagenome</name>
    <dbReference type="NCBI Taxonomy" id="1070528"/>
    <lineage>
        <taxon>unclassified sequences</taxon>
        <taxon>metagenomes</taxon>
        <taxon>organismal metagenomes</taxon>
    </lineage>
</organism>
<accession>A0A2V0RA00</accession>
<name>A0A2V0RA00_9ZZZZ</name>
<feature type="region of interest" description="Disordered" evidence="1">
    <location>
        <begin position="212"/>
        <end position="233"/>
    </location>
</feature>
<comment type="caution">
    <text evidence="2">The sequence shown here is derived from an EMBL/GenBank/DDBJ whole genome shotgun (WGS) entry which is preliminary data.</text>
</comment>
<proteinExistence type="predicted"/>
<protein>
    <submittedName>
        <fullName evidence="2">Uncharacterized protein</fullName>
    </submittedName>
</protein>
<evidence type="ECO:0000313" key="2">
    <source>
        <dbReference type="EMBL" id="GBH22126.1"/>
    </source>
</evidence>
<dbReference type="EMBL" id="BDQA01000669">
    <property type="protein sequence ID" value="GBH22126.1"/>
    <property type="molecule type" value="Genomic_RNA"/>
</dbReference>
<reference evidence="2" key="1">
    <citation type="submission" date="2017-04" db="EMBL/GenBank/DDBJ databases">
        <title>Unveiling RNA virosphere associated with marine microorganisms.</title>
        <authorList>
            <person name="Urayama S."/>
            <person name="Takaki Y."/>
            <person name="Nishi S."/>
            <person name="Yoshida Y."/>
            <person name="Deguchi S."/>
            <person name="Takai K."/>
            <person name="Nunoura T."/>
        </authorList>
    </citation>
    <scope>NUCLEOTIDE SEQUENCE</scope>
</reference>
<dbReference type="AlphaFoldDB" id="A0A2V0RA00"/>